<feature type="domain" description="Glycosyltransferase subfamily 4-like N-terminal" evidence="2">
    <location>
        <begin position="84"/>
        <end position="207"/>
    </location>
</feature>
<dbReference type="RefSeq" id="WP_113960583.1">
    <property type="nucleotide sequence ID" value="NZ_QNRR01000009.1"/>
</dbReference>
<dbReference type="Gene3D" id="3.40.50.2000">
    <property type="entry name" value="Glycogen Phosphorylase B"/>
    <property type="match status" value="2"/>
</dbReference>
<sequence>MSRYHLAYIFERFPTFTQTFCVREILELERMGVRPLIFSIHDTRDEKVRHYPEELLQRVHFLPPEEELIAKVLKWKEANELPQSVVLTLRHWGDRPDKNRVYEAAYISHVLTQLGSAAPSHTHSHFAGMGARTCWWLRKFHGTSFSFTAHANDIFCCGETQIPPLSSLFREASLVVTVSDYTARKLKEEFPIDAPRVQRVYNGLDLQPFVDARAGADRTKAAGGILSVGRLIEKKGYDDLITACGLLRDRDIPFHCRIVGEGPLEDELKSQISNLKLTDRVTLTGPLGMTEIIRLLAEETQVFALACKTEKDGGKDNLPTVLMEAMAASLPCVSTRLAGVPEMVVDGVTGLLCDEKQPAAFADHLVTLLQDPLRCEQMGKAGLTHARKHFAKEETSVNLLDAFAERASLRFDLTLAQKYGLLTSFASRTMRGDAQLRHHAAKARDKSFDLARFMDCT</sequence>
<dbReference type="PANTHER" id="PTHR45947:SF14">
    <property type="entry name" value="SLL1723 PROTEIN"/>
    <property type="match status" value="1"/>
</dbReference>
<feature type="domain" description="Glycosyl transferase family 1" evidence="1">
    <location>
        <begin position="225"/>
        <end position="382"/>
    </location>
</feature>
<evidence type="ECO:0000313" key="3">
    <source>
        <dbReference type="EMBL" id="RBP39686.1"/>
    </source>
</evidence>
<comment type="caution">
    <text evidence="3">The sequence shown here is derived from an EMBL/GenBank/DDBJ whole genome shotgun (WGS) entry which is preliminary data.</text>
</comment>
<dbReference type="GO" id="GO:0016757">
    <property type="term" value="F:glycosyltransferase activity"/>
    <property type="evidence" value="ECO:0007669"/>
    <property type="project" value="InterPro"/>
</dbReference>
<dbReference type="EMBL" id="QNRR01000009">
    <property type="protein sequence ID" value="RBP39686.1"/>
    <property type="molecule type" value="Genomic_DNA"/>
</dbReference>
<dbReference type="InterPro" id="IPR028098">
    <property type="entry name" value="Glyco_trans_4-like_N"/>
</dbReference>
<proteinExistence type="predicted"/>
<dbReference type="Proteomes" id="UP000253426">
    <property type="component" value="Unassembled WGS sequence"/>
</dbReference>
<dbReference type="InterPro" id="IPR001296">
    <property type="entry name" value="Glyco_trans_1"/>
</dbReference>
<gene>
    <name evidence="3" type="ORF">DES53_109113</name>
</gene>
<dbReference type="Pfam" id="PF00534">
    <property type="entry name" value="Glycos_transf_1"/>
    <property type="match status" value="1"/>
</dbReference>
<reference evidence="3 4" key="1">
    <citation type="submission" date="2018-06" db="EMBL/GenBank/DDBJ databases">
        <title>Genomic Encyclopedia of Type Strains, Phase IV (KMG-IV): sequencing the most valuable type-strain genomes for metagenomic binning, comparative biology and taxonomic classification.</title>
        <authorList>
            <person name="Goeker M."/>
        </authorList>
    </citation>
    <scope>NUCLEOTIDE SEQUENCE [LARGE SCALE GENOMIC DNA]</scope>
    <source>
        <strain evidence="3 4">DSM 25532</strain>
    </source>
</reference>
<dbReference type="CDD" id="cd03801">
    <property type="entry name" value="GT4_PimA-like"/>
    <property type="match status" value="1"/>
</dbReference>
<dbReference type="AlphaFoldDB" id="A0A366HBK0"/>
<evidence type="ECO:0000313" key="4">
    <source>
        <dbReference type="Proteomes" id="UP000253426"/>
    </source>
</evidence>
<dbReference type="InterPro" id="IPR050194">
    <property type="entry name" value="Glycosyltransferase_grp1"/>
</dbReference>
<evidence type="ECO:0000259" key="2">
    <source>
        <dbReference type="Pfam" id="PF13439"/>
    </source>
</evidence>
<dbReference type="OrthoDB" id="506201at2"/>
<protein>
    <submittedName>
        <fullName evidence="3">Glycosyltransferase involved in cell wall biosynthesis</fullName>
    </submittedName>
</protein>
<evidence type="ECO:0000259" key="1">
    <source>
        <dbReference type="Pfam" id="PF00534"/>
    </source>
</evidence>
<name>A0A366HBK0_9BACT</name>
<organism evidence="3 4">
    <name type="scientific">Roseimicrobium gellanilyticum</name>
    <dbReference type="NCBI Taxonomy" id="748857"/>
    <lineage>
        <taxon>Bacteria</taxon>
        <taxon>Pseudomonadati</taxon>
        <taxon>Verrucomicrobiota</taxon>
        <taxon>Verrucomicrobiia</taxon>
        <taxon>Verrucomicrobiales</taxon>
        <taxon>Verrucomicrobiaceae</taxon>
        <taxon>Roseimicrobium</taxon>
    </lineage>
</organism>
<dbReference type="PANTHER" id="PTHR45947">
    <property type="entry name" value="SULFOQUINOVOSYL TRANSFERASE SQD2"/>
    <property type="match status" value="1"/>
</dbReference>
<dbReference type="Pfam" id="PF13439">
    <property type="entry name" value="Glyco_transf_4"/>
    <property type="match status" value="1"/>
</dbReference>
<accession>A0A366HBK0</accession>
<dbReference type="SUPFAM" id="SSF53756">
    <property type="entry name" value="UDP-Glycosyltransferase/glycogen phosphorylase"/>
    <property type="match status" value="1"/>
</dbReference>
<keyword evidence="4" id="KW-1185">Reference proteome</keyword>
<keyword evidence="3" id="KW-0808">Transferase</keyword>